<organism evidence="2">
    <name type="scientific">Tetrahymena vorax</name>
    <dbReference type="NCBI Taxonomy" id="5919"/>
    <lineage>
        <taxon>Eukaryota</taxon>
        <taxon>Sar</taxon>
        <taxon>Alveolata</taxon>
        <taxon>Ciliophora</taxon>
        <taxon>Intramacronucleata</taxon>
        <taxon>Oligohymenophorea</taxon>
        <taxon>Hymenostomatida</taxon>
        <taxon>Tetrahymenina</taxon>
        <taxon>Tetrahymenidae</taxon>
        <taxon>Tetrahymena</taxon>
    </lineage>
</organism>
<protein>
    <submittedName>
        <fullName evidence="2">MTAp</fullName>
    </submittedName>
</protein>
<feature type="transmembrane region" description="Helical" evidence="1">
    <location>
        <begin position="199"/>
        <end position="224"/>
    </location>
</feature>
<accession>A0A513X5A4</accession>
<name>A0A513X5A4_9HYMN</name>
<dbReference type="EMBL" id="MK315122">
    <property type="protein sequence ID" value="QDH09115.1"/>
    <property type="molecule type" value="Genomic_DNA"/>
</dbReference>
<dbReference type="SUPFAM" id="SSF57184">
    <property type="entry name" value="Growth factor receptor domain"/>
    <property type="match status" value="1"/>
</dbReference>
<feature type="transmembrane region" description="Helical" evidence="1">
    <location>
        <begin position="403"/>
        <end position="420"/>
    </location>
</feature>
<dbReference type="AlphaFoldDB" id="A0A513X5A4"/>
<evidence type="ECO:0000256" key="1">
    <source>
        <dbReference type="SAM" id="Phobius"/>
    </source>
</evidence>
<keyword evidence="1" id="KW-0472">Membrane</keyword>
<sequence length="464" mass="51504">MQYNLTFQFLYGWGSNIGEQNQKIYVIQNNSFTTPMNFSCSSSCNGCQSLYSNCSSCSPTSLFRRVNNITSSLSCLESCSLLEVPINNVCTSCETTTSYCSSCSSQNLTSCSSCQSGYQYNSAWDSCLDSSLSSKDSSRRTLSKQTPEWDDDFHFEQQMVRRIVQENMTQASGDSNSASLSALSASSLSNFFKNERWRIAWIVGGAAGACFGGKLVLALFSAIWRKSDSQRSHRKQRGQQSLKETIAELTVYQPAALLLFLLSCVEILQMPYVLLWAYSVSDGDIERPVLQSLIGTCSLSFILWIIDVSLLSSIFLDSRRTPISSSLFNLLAPQRRKEESASQKILLALTRGLCCLMPKSISILLSNLFAIEGWTSLPFKEGEERNAALLATMRKVFSSQIKSNVAGTIPFLLFLLLAYPDVMSTYLVVYDIILFNIVMVTLCAINIRSSEQALSFMNTIQIGS</sequence>
<proteinExistence type="predicted"/>
<feature type="transmembrane region" description="Helical" evidence="1">
    <location>
        <begin position="289"/>
        <end position="316"/>
    </location>
</feature>
<gene>
    <name evidence="2" type="primary">MTA</name>
</gene>
<feature type="transmembrane region" description="Helical" evidence="1">
    <location>
        <begin position="426"/>
        <end position="447"/>
    </location>
</feature>
<keyword evidence="1" id="KW-0812">Transmembrane</keyword>
<reference evidence="2" key="1">
    <citation type="submission" date="2018-12" db="EMBL/GenBank/DDBJ databases">
        <authorList>
            <person name="Yan G."/>
        </authorList>
    </citation>
    <scope>NUCLEOTIDE SEQUENCE</scope>
    <source>
        <strain evidence="2">30421</strain>
    </source>
</reference>
<dbReference type="Gene3D" id="2.10.220.10">
    <property type="entry name" value="Hormone Receptor, Insulin-like Growth Factor Receptor 1, Chain A, domain 2"/>
    <property type="match status" value="1"/>
</dbReference>
<feature type="transmembrane region" description="Helical" evidence="1">
    <location>
        <begin position="245"/>
        <end position="269"/>
    </location>
</feature>
<dbReference type="InterPro" id="IPR009030">
    <property type="entry name" value="Growth_fac_rcpt_cys_sf"/>
</dbReference>
<evidence type="ECO:0000313" key="2">
    <source>
        <dbReference type="EMBL" id="QDH09115.1"/>
    </source>
</evidence>
<keyword evidence="1" id="KW-1133">Transmembrane helix</keyword>